<organism evidence="1 2">
    <name type="scientific">Pseudomonas putida S13.1.2</name>
    <dbReference type="NCBI Taxonomy" id="1384061"/>
    <lineage>
        <taxon>Bacteria</taxon>
        <taxon>Pseudomonadati</taxon>
        <taxon>Pseudomonadota</taxon>
        <taxon>Gammaproteobacteria</taxon>
        <taxon>Pseudomonadales</taxon>
        <taxon>Pseudomonadaceae</taxon>
        <taxon>Pseudomonas</taxon>
    </lineage>
</organism>
<gene>
    <name evidence="1" type="ORF">N805_18955</name>
</gene>
<accession>A0AAU8S1A4</accession>
<evidence type="ECO:0000313" key="1">
    <source>
        <dbReference type="EMBL" id="AJQ49177.1"/>
    </source>
</evidence>
<name>A0AAU8S1A4_PSEPU</name>
<protein>
    <submittedName>
        <fullName evidence="1">Uncharacterized protein</fullName>
    </submittedName>
</protein>
<dbReference type="EMBL" id="CP010979">
    <property type="protein sequence ID" value="AJQ49177.1"/>
    <property type="molecule type" value="Genomic_DNA"/>
</dbReference>
<sequence length="69" mass="7869">MNIDLQESHFLRKVHFIMCKNKLTTLFRVSYNPNIVPSVAAAILTLPAHPISRRLAPWKTKTCAPLELI</sequence>
<dbReference type="Proteomes" id="UP000033260">
    <property type="component" value="Chromosome"/>
</dbReference>
<evidence type="ECO:0000313" key="2">
    <source>
        <dbReference type="Proteomes" id="UP000033260"/>
    </source>
</evidence>
<proteinExistence type="predicted"/>
<dbReference type="AlphaFoldDB" id="A0AAU8S1A4"/>
<reference evidence="1 2" key="1">
    <citation type="submission" date="2015-02" db="EMBL/GenBank/DDBJ databases">
        <title>Complete Genome Sequencing of Pseudomonas putida S13.1.2.</title>
        <authorList>
            <person name="Chong T.M."/>
            <person name="Chan K.G."/>
            <person name="Dessaux Y."/>
        </authorList>
    </citation>
    <scope>NUCLEOTIDE SEQUENCE [LARGE SCALE GENOMIC DNA]</scope>
    <source>
        <strain evidence="1 2">S13.1.2</strain>
    </source>
</reference>